<evidence type="ECO:0000313" key="5">
    <source>
        <dbReference type="EMBL" id="SMB98558.1"/>
    </source>
</evidence>
<dbReference type="GO" id="GO:0008168">
    <property type="term" value="F:methyltransferase activity"/>
    <property type="evidence" value="ECO:0007669"/>
    <property type="project" value="UniProtKB-KW"/>
</dbReference>
<dbReference type="STRING" id="698762.SAMN00808754_2407"/>
<dbReference type="GO" id="GO:0003723">
    <property type="term" value="F:RNA binding"/>
    <property type="evidence" value="ECO:0007669"/>
    <property type="project" value="UniProtKB-KW"/>
</dbReference>
<dbReference type="InterPro" id="IPR002942">
    <property type="entry name" value="S4_RNA-bd"/>
</dbReference>
<keyword evidence="1 3" id="KW-0694">RNA-binding</keyword>
<evidence type="ECO:0000256" key="1">
    <source>
        <dbReference type="ARBA" id="ARBA00022884"/>
    </source>
</evidence>
<dbReference type="InterPro" id="IPR029063">
    <property type="entry name" value="SAM-dependent_MTases_sf"/>
</dbReference>
<evidence type="ECO:0000313" key="6">
    <source>
        <dbReference type="Proteomes" id="UP000192569"/>
    </source>
</evidence>
<sequence>MSPKKRLDLLLVERGLFPSRERARVAIMAGEVLVEGQKVTKPGTMIPVNAQLKVIGSPCPYVSRGGLKLQHALEVFPVDPKGKVALDAGASTGGFTDCLLKHGAIRVHAVDVGYGQLDWRLRQDPRVVVHERINLRYLTPEILGERVDLATLDLSFISLNKVWDAVARCLKPEGQVLALVKPQFEAGPEKVGKRGVVRDPEVHRQVLREVAFGARSQGFGVRGLTFSPLLGPEGNREFFLWLILDAPGLGEEELKSLIPLVVDKAHAQVH</sequence>
<dbReference type="PANTHER" id="PTHR32319:SF0">
    <property type="entry name" value="BACTERIAL HEMOLYSIN-LIKE PROTEIN"/>
    <property type="match status" value="1"/>
</dbReference>
<dbReference type="Proteomes" id="UP000192569">
    <property type="component" value="Chromosome I"/>
</dbReference>
<dbReference type="Pfam" id="PF01479">
    <property type="entry name" value="S4"/>
    <property type="match status" value="1"/>
</dbReference>
<dbReference type="AlphaFoldDB" id="A0A1W1VYX6"/>
<dbReference type="SUPFAM" id="SSF55174">
    <property type="entry name" value="Alpha-L RNA-binding motif"/>
    <property type="match status" value="1"/>
</dbReference>
<dbReference type="InterPro" id="IPR002877">
    <property type="entry name" value="RNA_MeTrfase_FtsJ_dom"/>
</dbReference>
<dbReference type="GO" id="GO:0032259">
    <property type="term" value="P:methylation"/>
    <property type="evidence" value="ECO:0007669"/>
    <property type="project" value="UniProtKB-KW"/>
</dbReference>
<dbReference type="SMART" id="SM00363">
    <property type="entry name" value="S4"/>
    <property type="match status" value="1"/>
</dbReference>
<dbReference type="EMBL" id="LT838272">
    <property type="protein sequence ID" value="SMB98558.1"/>
    <property type="molecule type" value="Genomic_DNA"/>
</dbReference>
<keyword evidence="5" id="KW-0489">Methyltransferase</keyword>
<dbReference type="PIRSF" id="PIRSF005578">
    <property type="entry name" value="TlyA"/>
    <property type="match status" value="1"/>
</dbReference>
<organism evidence="5 6">
    <name type="scientific">Thermanaeromonas toyohensis ToBE</name>
    <dbReference type="NCBI Taxonomy" id="698762"/>
    <lineage>
        <taxon>Bacteria</taxon>
        <taxon>Bacillati</taxon>
        <taxon>Bacillota</taxon>
        <taxon>Clostridia</taxon>
        <taxon>Neomoorellales</taxon>
        <taxon>Neomoorellaceae</taxon>
        <taxon>Thermanaeromonas</taxon>
    </lineage>
</organism>
<dbReference type="NCBIfam" id="TIGR00478">
    <property type="entry name" value="tly"/>
    <property type="match status" value="1"/>
</dbReference>
<dbReference type="InterPro" id="IPR036986">
    <property type="entry name" value="S4_RNA-bd_sf"/>
</dbReference>
<dbReference type="Gene3D" id="3.10.290.10">
    <property type="entry name" value="RNA-binding S4 domain"/>
    <property type="match status" value="1"/>
</dbReference>
<dbReference type="InterPro" id="IPR047048">
    <property type="entry name" value="TlyA"/>
</dbReference>
<dbReference type="OrthoDB" id="9784736at2"/>
<comment type="similarity">
    <text evidence="2">Belongs to the TlyA family.</text>
</comment>
<dbReference type="PANTHER" id="PTHR32319">
    <property type="entry name" value="BACTERIAL HEMOLYSIN-LIKE PROTEIN"/>
    <property type="match status" value="1"/>
</dbReference>
<dbReference type="CDD" id="cd02440">
    <property type="entry name" value="AdoMet_MTases"/>
    <property type="match status" value="1"/>
</dbReference>
<protein>
    <submittedName>
        <fullName evidence="5">23S rRNA (Cytidine1920-2'-O)/16S rRNA (Cytidine1409-2'-O)-methyltransferase</fullName>
    </submittedName>
</protein>
<dbReference type="PROSITE" id="PS50889">
    <property type="entry name" value="S4"/>
    <property type="match status" value="1"/>
</dbReference>
<accession>A0A1W1VYX6</accession>
<proteinExistence type="inferred from homology"/>
<evidence type="ECO:0000256" key="3">
    <source>
        <dbReference type="PROSITE-ProRule" id="PRU00182"/>
    </source>
</evidence>
<evidence type="ECO:0000256" key="2">
    <source>
        <dbReference type="ARBA" id="ARBA00029460"/>
    </source>
</evidence>
<evidence type="ECO:0000259" key="4">
    <source>
        <dbReference type="SMART" id="SM00363"/>
    </source>
</evidence>
<feature type="domain" description="RNA-binding S4" evidence="4">
    <location>
        <begin position="5"/>
        <end position="70"/>
    </location>
</feature>
<keyword evidence="5" id="KW-0808">Transferase</keyword>
<dbReference type="SUPFAM" id="SSF53335">
    <property type="entry name" value="S-adenosyl-L-methionine-dependent methyltransferases"/>
    <property type="match status" value="1"/>
</dbReference>
<keyword evidence="6" id="KW-1185">Reference proteome</keyword>
<gene>
    <name evidence="5" type="ORF">SAMN00808754_2407</name>
</gene>
<dbReference type="Pfam" id="PF01728">
    <property type="entry name" value="FtsJ"/>
    <property type="match status" value="1"/>
</dbReference>
<dbReference type="CDD" id="cd00165">
    <property type="entry name" value="S4"/>
    <property type="match status" value="1"/>
</dbReference>
<dbReference type="InterPro" id="IPR004538">
    <property type="entry name" value="Hemolysin_A/TlyA"/>
</dbReference>
<reference evidence="5 6" key="1">
    <citation type="submission" date="2017-04" db="EMBL/GenBank/DDBJ databases">
        <authorList>
            <person name="Afonso C.L."/>
            <person name="Miller P.J."/>
            <person name="Scott M.A."/>
            <person name="Spackman E."/>
            <person name="Goraichik I."/>
            <person name="Dimitrov K.M."/>
            <person name="Suarez D.L."/>
            <person name="Swayne D.E."/>
        </authorList>
    </citation>
    <scope>NUCLEOTIDE SEQUENCE [LARGE SCALE GENOMIC DNA]</scope>
    <source>
        <strain evidence="5 6">ToBE</strain>
    </source>
</reference>
<dbReference type="RefSeq" id="WP_084665941.1">
    <property type="nucleotide sequence ID" value="NZ_LT838272.1"/>
</dbReference>
<name>A0A1W1VYX6_9FIRM</name>
<dbReference type="Gene3D" id="3.40.50.150">
    <property type="entry name" value="Vaccinia Virus protein VP39"/>
    <property type="match status" value="1"/>
</dbReference>